<name>D8UHZ7_VOLCA</name>
<evidence type="ECO:0000313" key="1">
    <source>
        <dbReference type="EMBL" id="EFJ40648.1"/>
    </source>
</evidence>
<dbReference type="RefSeq" id="XP_002958274.1">
    <property type="nucleotide sequence ID" value="XM_002958228.1"/>
</dbReference>
<protein>
    <submittedName>
        <fullName evidence="1">Uncharacterized protein</fullName>
    </submittedName>
</protein>
<proteinExistence type="predicted"/>
<evidence type="ECO:0000313" key="2">
    <source>
        <dbReference type="Proteomes" id="UP000001058"/>
    </source>
</evidence>
<dbReference type="AlphaFoldDB" id="D8UHZ7"/>
<dbReference type="GeneID" id="9623390"/>
<sequence length="329" mass="36551">MARKKTASTMVAAALRKVCDALEQVFTKFSMDTFKGLRVKLSAANGLDAYEWGWMSDRRLMPHLEHLVKNAYAVGQLQAPAPQVRVTARKQQADDIQRPEAESYFVRNLGRLAWQASWRRHGAGELSFPLYYLLQNTFGTAAQLRATREELMRSFEVNMHVVAACFQHHQSSFWVRVQEGKQAAKRAGARSMAADLLDGNLSDAEDLEEDVVDVGGRNGQVCHRAGNVWSWHIGHCCIADRWYPCTGTSAAAVDQQQLQCAFERFRHVRSEGCTSGGWCEAEPDGVGCSTHTQDCRVIMGAADIAAVPAPNPQLCNPMQGPKDYISLHL</sequence>
<dbReference type="KEGG" id="vcn:VOLCADRAFT_108055"/>
<accession>D8UHZ7</accession>
<reference evidence="1 2" key="1">
    <citation type="journal article" date="2010" name="Science">
        <title>Genomic analysis of organismal complexity in the multicellular green alga Volvox carteri.</title>
        <authorList>
            <person name="Prochnik S.E."/>
            <person name="Umen J."/>
            <person name="Nedelcu A.M."/>
            <person name="Hallmann A."/>
            <person name="Miller S.M."/>
            <person name="Nishii I."/>
            <person name="Ferris P."/>
            <person name="Kuo A."/>
            <person name="Mitros T."/>
            <person name="Fritz-Laylin L.K."/>
            <person name="Hellsten U."/>
            <person name="Chapman J."/>
            <person name="Simakov O."/>
            <person name="Rensing S.A."/>
            <person name="Terry A."/>
            <person name="Pangilinan J."/>
            <person name="Kapitonov V."/>
            <person name="Jurka J."/>
            <person name="Salamov A."/>
            <person name="Shapiro H."/>
            <person name="Schmutz J."/>
            <person name="Grimwood J."/>
            <person name="Lindquist E."/>
            <person name="Lucas S."/>
            <person name="Grigoriev I.V."/>
            <person name="Schmitt R."/>
            <person name="Kirk D."/>
            <person name="Rokhsar D.S."/>
        </authorList>
    </citation>
    <scope>NUCLEOTIDE SEQUENCE [LARGE SCALE GENOMIC DNA]</scope>
    <source>
        <strain evidence="2">f. Nagariensis / Eve</strain>
    </source>
</reference>
<organism evidence="2">
    <name type="scientific">Volvox carteri f. nagariensis</name>
    <dbReference type="NCBI Taxonomy" id="3068"/>
    <lineage>
        <taxon>Eukaryota</taxon>
        <taxon>Viridiplantae</taxon>
        <taxon>Chlorophyta</taxon>
        <taxon>core chlorophytes</taxon>
        <taxon>Chlorophyceae</taxon>
        <taxon>CS clade</taxon>
        <taxon>Chlamydomonadales</taxon>
        <taxon>Volvocaceae</taxon>
        <taxon>Volvox</taxon>
    </lineage>
</organism>
<keyword evidence="2" id="KW-1185">Reference proteome</keyword>
<dbReference type="EMBL" id="GL378410">
    <property type="protein sequence ID" value="EFJ40648.1"/>
    <property type="molecule type" value="Genomic_DNA"/>
</dbReference>
<dbReference type="Proteomes" id="UP000001058">
    <property type="component" value="Unassembled WGS sequence"/>
</dbReference>
<dbReference type="InParanoid" id="D8UHZ7"/>
<gene>
    <name evidence="1" type="ORF">VOLCADRAFT_108055</name>
</gene>